<accession>A0A2B7YSG9</accession>
<feature type="compositionally biased region" description="Polar residues" evidence="1">
    <location>
        <begin position="84"/>
        <end position="96"/>
    </location>
</feature>
<dbReference type="Proteomes" id="UP000224634">
    <property type="component" value="Unassembled WGS sequence"/>
</dbReference>
<feature type="region of interest" description="Disordered" evidence="1">
    <location>
        <begin position="1"/>
        <end position="227"/>
    </location>
</feature>
<feature type="compositionally biased region" description="Basic and acidic residues" evidence="1">
    <location>
        <begin position="59"/>
        <end position="77"/>
    </location>
</feature>
<evidence type="ECO:0000313" key="2">
    <source>
        <dbReference type="EMBL" id="PGH23812.1"/>
    </source>
</evidence>
<feature type="compositionally biased region" description="Basic and acidic residues" evidence="1">
    <location>
        <begin position="24"/>
        <end position="37"/>
    </location>
</feature>
<evidence type="ECO:0000313" key="3">
    <source>
        <dbReference type="Proteomes" id="UP000224634"/>
    </source>
</evidence>
<dbReference type="OrthoDB" id="4195278at2759"/>
<sequence>MNTNPSYNPDPYSVPRESPSVRRTFPEIPEKTKHVDSRASAQSQGNDNRSSGEFSFEDISGRDVDYDADVEIIRPYEYEEAESDGSTPRSTSSARKQMNGDYVWSSGLVDSMNTLHCDSDGEPPTRRQPQKAGGKRKSRNHPSDDYRPMSSPHSTRLEVIDMQERRPEFSPKKIRKRSRRPADADDTSDSLLTVLMSEDSSGGAVRDETSGDDGGSTALQDDQMDLD</sequence>
<dbReference type="AlphaFoldDB" id="A0A2B7YSG9"/>
<comment type="caution">
    <text evidence="2">The sequence shown here is derived from an EMBL/GenBank/DDBJ whole genome shotgun (WGS) entry which is preliminary data.</text>
</comment>
<proteinExistence type="predicted"/>
<name>A0A2B7YSG9_POLH7</name>
<organism evidence="2 3">
    <name type="scientific">Polytolypa hystricis (strain UAMH7299)</name>
    <dbReference type="NCBI Taxonomy" id="1447883"/>
    <lineage>
        <taxon>Eukaryota</taxon>
        <taxon>Fungi</taxon>
        <taxon>Dikarya</taxon>
        <taxon>Ascomycota</taxon>
        <taxon>Pezizomycotina</taxon>
        <taxon>Eurotiomycetes</taxon>
        <taxon>Eurotiomycetidae</taxon>
        <taxon>Onygenales</taxon>
        <taxon>Onygenales incertae sedis</taxon>
        <taxon>Polytolypa</taxon>
    </lineage>
</organism>
<dbReference type="EMBL" id="PDNA01000019">
    <property type="protein sequence ID" value="PGH23812.1"/>
    <property type="molecule type" value="Genomic_DNA"/>
</dbReference>
<feature type="compositionally biased region" description="Polar residues" evidence="1">
    <location>
        <begin position="39"/>
        <end position="53"/>
    </location>
</feature>
<feature type="compositionally biased region" description="Basic and acidic residues" evidence="1">
    <location>
        <begin position="155"/>
        <end position="171"/>
    </location>
</feature>
<protein>
    <submittedName>
        <fullName evidence="2">Uncharacterized protein</fullName>
    </submittedName>
</protein>
<keyword evidence="3" id="KW-1185">Reference proteome</keyword>
<evidence type="ECO:0000256" key="1">
    <source>
        <dbReference type="SAM" id="MobiDB-lite"/>
    </source>
</evidence>
<gene>
    <name evidence="2" type="ORF">AJ80_02060</name>
</gene>
<reference evidence="2 3" key="1">
    <citation type="submission" date="2017-10" db="EMBL/GenBank/DDBJ databases">
        <title>Comparative genomics in systemic dimorphic fungi from Ajellomycetaceae.</title>
        <authorList>
            <person name="Munoz J.F."/>
            <person name="Mcewen J.G."/>
            <person name="Clay O.K."/>
            <person name="Cuomo C.A."/>
        </authorList>
    </citation>
    <scope>NUCLEOTIDE SEQUENCE [LARGE SCALE GENOMIC DNA]</scope>
    <source>
        <strain evidence="2 3">UAMH7299</strain>
    </source>
</reference>